<feature type="transmembrane region" description="Helical" evidence="1">
    <location>
        <begin position="105"/>
        <end position="131"/>
    </location>
</feature>
<gene>
    <name evidence="2" type="ORF">BC008_23595</name>
</gene>
<proteinExistence type="predicted"/>
<protein>
    <submittedName>
        <fullName evidence="2">Uncharacterized protein</fullName>
    </submittedName>
</protein>
<dbReference type="Proteomes" id="UP000053372">
    <property type="component" value="Unassembled WGS sequence"/>
</dbReference>
<reference evidence="2 3" key="1">
    <citation type="journal article" date="2015" name="Genome Announc.">
        <title>Draft Genome of the Euendolithic (true boring) Cyanobacterium Mastigocoleus testarum strain BC008.</title>
        <authorList>
            <person name="Guida B.S."/>
            <person name="Garcia-Pichel F."/>
        </authorList>
    </citation>
    <scope>NUCLEOTIDE SEQUENCE [LARGE SCALE GENOMIC DNA]</scope>
    <source>
        <strain evidence="2 3">BC008</strain>
    </source>
</reference>
<evidence type="ECO:0000313" key="3">
    <source>
        <dbReference type="Proteomes" id="UP000053372"/>
    </source>
</evidence>
<keyword evidence="3" id="KW-1185">Reference proteome</keyword>
<evidence type="ECO:0000256" key="1">
    <source>
        <dbReference type="SAM" id="Phobius"/>
    </source>
</evidence>
<keyword evidence="1" id="KW-1133">Transmembrane helix</keyword>
<sequence>MHYRDGKFVIKDFRGLLVFKINSRLKNIRKDILHQLQKLIPFLVIIYTPALCILGGLLIMHWLIGLDLSYAVRDTYAVSYDIIKNIQLSNPEVFLGKLESLHFPIYIGFISNLGVLLWCSTTAICFFACVLVSKKSKSNLSTFFFWSASLSGIMLLDDLFLIHEQIAPIYLRINEKIIFIFYGLSILTYFLRWQRQILKTEYSLLLLALMLFALSMFLDVINYSDAFLEDSFKFLGILTWSSYYIRTCYIQIRRCTNLV</sequence>
<accession>A0A0V7ZN62</accession>
<dbReference type="AlphaFoldDB" id="A0A0V7ZN62"/>
<name>A0A0V7ZN62_9CYAN</name>
<feature type="transmembrane region" description="Helical" evidence="1">
    <location>
        <begin position="39"/>
        <end position="64"/>
    </location>
</feature>
<keyword evidence="1" id="KW-0812">Transmembrane</keyword>
<dbReference type="EMBL" id="LMTZ01000101">
    <property type="protein sequence ID" value="KST65964.1"/>
    <property type="molecule type" value="Genomic_DNA"/>
</dbReference>
<feature type="transmembrane region" description="Helical" evidence="1">
    <location>
        <begin position="143"/>
        <end position="163"/>
    </location>
</feature>
<comment type="caution">
    <text evidence="2">The sequence shown here is derived from an EMBL/GenBank/DDBJ whole genome shotgun (WGS) entry which is preliminary data.</text>
</comment>
<organism evidence="2 3">
    <name type="scientific">Mastigocoleus testarum BC008</name>
    <dbReference type="NCBI Taxonomy" id="371196"/>
    <lineage>
        <taxon>Bacteria</taxon>
        <taxon>Bacillati</taxon>
        <taxon>Cyanobacteriota</taxon>
        <taxon>Cyanophyceae</taxon>
        <taxon>Nostocales</taxon>
        <taxon>Hapalosiphonaceae</taxon>
        <taxon>Mastigocoleus</taxon>
    </lineage>
</organism>
<feature type="transmembrane region" description="Helical" evidence="1">
    <location>
        <begin position="169"/>
        <end position="191"/>
    </location>
</feature>
<feature type="transmembrane region" description="Helical" evidence="1">
    <location>
        <begin position="203"/>
        <end position="223"/>
    </location>
</feature>
<evidence type="ECO:0000313" key="2">
    <source>
        <dbReference type="EMBL" id="KST65964.1"/>
    </source>
</evidence>
<keyword evidence="1" id="KW-0472">Membrane</keyword>